<gene>
    <name evidence="1" type="ORF">I4W93_001715</name>
</gene>
<keyword evidence="2" id="KW-1185">Reference proteome</keyword>
<proteinExistence type="predicted"/>
<sequence length="592" mass="65852">MTKQGAGAGETPFHISLPKTLLSYRTSKGAVAVLQHQLTAELRTALYQPINNQHQQQARELIQLWQDCQISAMPGHPAISQLVDSQAAFSLILLHQQRESELHQLIPLAIGQNAGNWDEQLAKFSKTLVVYSNKVISPLLQFRVRRKWPLLQISFISGGHPAGLFQQAHSIISDGGWYTLEAILAGRNVQQSHSSVFTALCNSSGDERQLLLQRLVHQLFQLHSNIMLPHSPGATLSELFHWLSFQQQQLSKIPSTLYVHRMARLWRPVMRRFAPYSTLKFVRHGRQVPAGASLLLWGRRECDTALAAGVSVLRVEDGFVRSVGLGAQFVPPVSWVFDDLGIYFDSQTESALERVCNQVVFSQAMLQRATALQQQIVSAHITKYNTGTGQWLRPAGRTVVLVPGQVETDASIRYGAAEIRQNLALLKAVRLQRPDAYLVYKPHPDVVAKARASGEGEHSAAEYCDEVITDIGMAQLLTQVDEVHVLTSLTGFEALLRAIPVYCYGRPFYAGWGLTVDQVPQLRRQRSLTLPQLVAATLIMYPTYVSVKYGCYTTAENSLNELAAMRSQQQFSLAGAGRRALRVLVNLLVKPA</sequence>
<evidence type="ECO:0008006" key="3">
    <source>
        <dbReference type="Google" id="ProtNLM"/>
    </source>
</evidence>
<dbReference type="RefSeq" id="WP_205310157.1">
    <property type="nucleotide sequence ID" value="NZ_JAERPS020000001.1"/>
</dbReference>
<dbReference type="EMBL" id="JAERPS020000001">
    <property type="protein sequence ID" value="MBZ9610304.1"/>
    <property type="molecule type" value="Genomic_DNA"/>
</dbReference>
<dbReference type="Pfam" id="PF05159">
    <property type="entry name" value="Capsule_synth"/>
    <property type="match status" value="1"/>
</dbReference>
<organism evidence="1 2">
    <name type="scientific">Rheinheimera maricola</name>
    <dbReference type="NCBI Taxonomy" id="2793282"/>
    <lineage>
        <taxon>Bacteria</taxon>
        <taxon>Pseudomonadati</taxon>
        <taxon>Pseudomonadota</taxon>
        <taxon>Gammaproteobacteria</taxon>
        <taxon>Chromatiales</taxon>
        <taxon>Chromatiaceae</taxon>
        <taxon>Rheinheimera</taxon>
    </lineage>
</organism>
<protein>
    <recommendedName>
        <fullName evidence="3">Beta-3-deoxy-D-manno-oct-2-ulosonic acid transferase</fullName>
    </recommendedName>
</protein>
<dbReference type="Proteomes" id="UP000663814">
    <property type="component" value="Unassembled WGS sequence"/>
</dbReference>
<reference evidence="1 2" key="1">
    <citation type="submission" date="2020-12" db="EMBL/GenBank/DDBJ databases">
        <authorList>
            <person name="Ruan W."/>
            <person name="Khan S.A."/>
            <person name="Jeon C.O."/>
        </authorList>
    </citation>
    <scope>NUCLEOTIDE SEQUENCE [LARGE SCALE GENOMIC DNA]</scope>
    <source>
        <strain evidence="1 2">MA-13</strain>
    </source>
</reference>
<reference evidence="1 2" key="2">
    <citation type="submission" date="2021-08" db="EMBL/GenBank/DDBJ databases">
        <title>Rheinheimera aquimaris sp. nov., isolated from seawater of the East Sea in Korea.</title>
        <authorList>
            <person name="Kim K.H."/>
            <person name="Wenting R."/>
            <person name="Kim K.R."/>
            <person name="Jeon C.O."/>
        </authorList>
    </citation>
    <scope>NUCLEOTIDE SEQUENCE [LARGE SCALE GENOMIC DNA]</scope>
    <source>
        <strain evidence="1 2">MA-13</strain>
    </source>
</reference>
<dbReference type="CDD" id="cd16439">
    <property type="entry name" value="beta_Kdo_transferase_KpsC_2"/>
    <property type="match status" value="1"/>
</dbReference>
<evidence type="ECO:0000313" key="1">
    <source>
        <dbReference type="EMBL" id="MBZ9610304.1"/>
    </source>
</evidence>
<dbReference type="InterPro" id="IPR007833">
    <property type="entry name" value="Capsule_polysaccharide_synth"/>
</dbReference>
<comment type="caution">
    <text evidence="1">The sequence shown here is derived from an EMBL/GenBank/DDBJ whole genome shotgun (WGS) entry which is preliminary data.</text>
</comment>
<evidence type="ECO:0000313" key="2">
    <source>
        <dbReference type="Proteomes" id="UP000663814"/>
    </source>
</evidence>
<name>A0ABS7X546_9GAMM</name>
<accession>A0ABS7X546</accession>